<organism evidence="1">
    <name type="scientific">Siphoviridae sp. ctb8j11</name>
    <dbReference type="NCBI Taxonomy" id="2825564"/>
    <lineage>
        <taxon>Viruses</taxon>
        <taxon>Duplodnaviria</taxon>
        <taxon>Heunggongvirae</taxon>
        <taxon>Uroviricota</taxon>
        <taxon>Caudoviricetes</taxon>
    </lineage>
</organism>
<sequence length="373" mass="38228">MIHFTDKRIYAKGIGEAMCTDRAGNIVYWSNKFQTGNVTPSVDLGEIRAGLGNALATTLPSNASLAVEFNAADFSLWAKAAQMGATLSYNAPVPVCQTLTASSTTLKLDVTKGTPVAQKGFSKIFCYVQEIGAASTVASGGVAYTVDPATGTISDFTATSGKQYKVTYFANKAGAQIAEITTAMDPAVVHFTATIAVFSSDSGAAQNEGTRIGTLFVIVPSLKFGANGGINGDQTNNDTTSLSGNAIAYDPDVISADCGECGAAGSALAYYIYQPCSEDETAVEGIVANVGSLSVPKSSTYQMQPRIVMANGELVKGDANTFTYAATGAPTGTTVGAKTGLITAGSATGSFEVEVSYAVGGTTFKDTCDVSVV</sequence>
<name>A0A8S5PH72_9CAUD</name>
<dbReference type="EMBL" id="BK015437">
    <property type="protein sequence ID" value="DAE06422.1"/>
    <property type="molecule type" value="Genomic_DNA"/>
</dbReference>
<protein>
    <submittedName>
        <fullName evidence="1">Uncharacterized protein</fullName>
    </submittedName>
</protein>
<reference evidence="1" key="1">
    <citation type="journal article" date="2021" name="Proc. Natl. Acad. Sci. U.S.A.">
        <title>A Catalog of Tens of Thousands of Viruses from Human Metagenomes Reveals Hidden Associations with Chronic Diseases.</title>
        <authorList>
            <person name="Tisza M.J."/>
            <person name="Buck C.B."/>
        </authorList>
    </citation>
    <scope>NUCLEOTIDE SEQUENCE</scope>
    <source>
        <strain evidence="1">Ctb8j11</strain>
    </source>
</reference>
<evidence type="ECO:0000313" key="1">
    <source>
        <dbReference type="EMBL" id="DAE06422.1"/>
    </source>
</evidence>
<accession>A0A8S5PH72</accession>
<proteinExistence type="predicted"/>